<protein>
    <submittedName>
        <fullName evidence="1">Uncharacterized protein</fullName>
    </submittedName>
</protein>
<evidence type="ECO:0000313" key="1">
    <source>
        <dbReference type="EMBL" id="RNA37707.1"/>
    </source>
</evidence>
<comment type="caution">
    <text evidence="1">The sequence shown here is derived from an EMBL/GenBank/DDBJ whole genome shotgun (WGS) entry which is preliminary data.</text>
</comment>
<feature type="non-terminal residue" evidence="1">
    <location>
        <position position="1"/>
    </location>
</feature>
<dbReference type="Proteomes" id="UP000276133">
    <property type="component" value="Unassembled WGS sequence"/>
</dbReference>
<organism evidence="1 2">
    <name type="scientific">Brachionus plicatilis</name>
    <name type="common">Marine rotifer</name>
    <name type="synonym">Brachionus muelleri</name>
    <dbReference type="NCBI Taxonomy" id="10195"/>
    <lineage>
        <taxon>Eukaryota</taxon>
        <taxon>Metazoa</taxon>
        <taxon>Spiralia</taxon>
        <taxon>Gnathifera</taxon>
        <taxon>Rotifera</taxon>
        <taxon>Eurotatoria</taxon>
        <taxon>Monogononta</taxon>
        <taxon>Pseudotrocha</taxon>
        <taxon>Ploima</taxon>
        <taxon>Brachionidae</taxon>
        <taxon>Brachionus</taxon>
    </lineage>
</organism>
<evidence type="ECO:0000313" key="2">
    <source>
        <dbReference type="Proteomes" id="UP000276133"/>
    </source>
</evidence>
<sequence length="108" mass="13005">KDKDFFLYDTKNNFGYWEANSNLTVLTFFSNNDLNAKEVAIKIGEKEKVTAQFLKRIYTFSLQLKWTAYTKTFIHQANHAEEHFKMFHFKYLDDYKKEIDKSPFKLEV</sequence>
<dbReference type="AlphaFoldDB" id="A0A3M7SQ17"/>
<name>A0A3M7SQ17_BRAPC</name>
<dbReference type="EMBL" id="REGN01000998">
    <property type="protein sequence ID" value="RNA37707.1"/>
    <property type="molecule type" value="Genomic_DNA"/>
</dbReference>
<reference evidence="1 2" key="1">
    <citation type="journal article" date="2018" name="Sci. Rep.">
        <title>Genomic signatures of local adaptation to the degree of environmental predictability in rotifers.</title>
        <authorList>
            <person name="Franch-Gras L."/>
            <person name="Hahn C."/>
            <person name="Garcia-Roger E.M."/>
            <person name="Carmona M.J."/>
            <person name="Serra M."/>
            <person name="Gomez A."/>
        </authorList>
    </citation>
    <scope>NUCLEOTIDE SEQUENCE [LARGE SCALE GENOMIC DNA]</scope>
    <source>
        <strain evidence="1">HYR1</strain>
    </source>
</reference>
<gene>
    <name evidence="1" type="ORF">BpHYR1_023355</name>
</gene>
<proteinExistence type="predicted"/>
<keyword evidence="2" id="KW-1185">Reference proteome</keyword>
<accession>A0A3M7SQ17</accession>